<dbReference type="OrthoDB" id="10012999at2"/>
<dbReference type="AlphaFoldDB" id="A8PPM3"/>
<sequence length="103" mass="11575">MIIETLTAFTAVQVIWESLEILHLAHVGHMAGKVSYKGGHSIIQAIQQQRQNRHDQKNPAQQLEREAKTLYDFDATGDVRHAILSINDQAEAYLAQLNASVRI</sequence>
<protein>
    <submittedName>
        <fullName evidence="1">Uncharacterized protein</fullName>
    </submittedName>
</protein>
<proteinExistence type="predicted"/>
<dbReference type="Proteomes" id="UP000054075">
    <property type="component" value="Unassembled WGS sequence"/>
</dbReference>
<keyword evidence="2" id="KW-1185">Reference proteome</keyword>
<dbReference type="EMBL" id="AAQJ02000001">
    <property type="protein sequence ID" value="EDP46509.1"/>
    <property type="molecule type" value="Genomic_DNA"/>
</dbReference>
<evidence type="ECO:0000313" key="2">
    <source>
        <dbReference type="Proteomes" id="UP000054075"/>
    </source>
</evidence>
<reference evidence="1" key="2">
    <citation type="submission" date="2007-10" db="EMBL/GenBank/DDBJ databases">
        <authorList>
            <person name="Myers G.S."/>
        </authorList>
    </citation>
    <scope>NUCLEOTIDE SEQUENCE [LARGE SCALE GENOMIC DNA]</scope>
</reference>
<evidence type="ECO:0000313" key="1">
    <source>
        <dbReference type="EMBL" id="EDP46509.1"/>
    </source>
</evidence>
<accession>A8PPM3</accession>
<reference evidence="1" key="1">
    <citation type="submission" date="2006-04" db="EMBL/GenBank/DDBJ databases">
        <authorList>
            <person name="Seshadri R."/>
            <person name="Federici B.A."/>
        </authorList>
    </citation>
    <scope>NUCLEOTIDE SEQUENCE [LARGE SCALE GENOMIC DNA]</scope>
</reference>
<comment type="caution">
    <text evidence="1">The sequence shown here is derived from an EMBL/GenBank/DDBJ whole genome shotgun (WGS) entry which is preliminary data.</text>
</comment>
<dbReference type="RefSeq" id="WP_006035485.1">
    <property type="nucleotide sequence ID" value="NZ_AAQJ02000001.1"/>
</dbReference>
<gene>
    <name evidence="1" type="ORF">RICGR_1339</name>
</gene>
<name>A8PPM3_9COXI</name>
<organism evidence="1 2">
    <name type="scientific">Rickettsiella grylli</name>
    <dbReference type="NCBI Taxonomy" id="59196"/>
    <lineage>
        <taxon>Bacteria</taxon>
        <taxon>Pseudomonadati</taxon>
        <taxon>Pseudomonadota</taxon>
        <taxon>Gammaproteobacteria</taxon>
        <taxon>Legionellales</taxon>
        <taxon>Coxiellaceae</taxon>
        <taxon>Rickettsiella</taxon>
    </lineage>
</organism>